<dbReference type="EMBL" id="WSFO01000001">
    <property type="protein sequence ID" value="KAE9632496.1"/>
    <property type="molecule type" value="Genomic_DNA"/>
</dbReference>
<proteinExistence type="predicted"/>
<reference evidence="1 2" key="1">
    <citation type="submission" date="2019-12" db="EMBL/GenBank/DDBJ databases">
        <authorList>
            <person name="Zhang Y.-J."/>
        </authorList>
    </citation>
    <scope>NUCLEOTIDE SEQUENCE [LARGE SCALE GENOMIC DNA]</scope>
    <source>
        <strain evidence="1 2">H18S-6</strain>
    </source>
</reference>
<dbReference type="RefSeq" id="WP_158976521.1">
    <property type="nucleotide sequence ID" value="NZ_WSFO01000001.1"/>
</dbReference>
<organism evidence="1 2">
    <name type="scientific">Parasedimentitalea maritima</name>
    <dbReference type="NCBI Taxonomy" id="2578117"/>
    <lineage>
        <taxon>Bacteria</taxon>
        <taxon>Pseudomonadati</taxon>
        <taxon>Pseudomonadota</taxon>
        <taxon>Alphaproteobacteria</taxon>
        <taxon>Rhodobacterales</taxon>
        <taxon>Paracoccaceae</taxon>
        <taxon>Parasedimentitalea</taxon>
    </lineage>
</organism>
<comment type="caution">
    <text evidence="1">The sequence shown here is derived from an EMBL/GenBank/DDBJ whole genome shotgun (WGS) entry which is preliminary data.</text>
</comment>
<dbReference type="Pfam" id="PF13665">
    <property type="entry name" value="Tox-PAAR-like"/>
    <property type="match status" value="1"/>
</dbReference>
<name>A0A6A4REM0_9RHOB</name>
<protein>
    <submittedName>
        <fullName evidence="1">DUF4150 domain-containing protein</fullName>
    </submittedName>
</protein>
<accession>A0A6A4REM0</accession>
<dbReference type="Proteomes" id="UP000441586">
    <property type="component" value="Unassembled WGS sequence"/>
</dbReference>
<dbReference type="AlphaFoldDB" id="A0A6A4REM0"/>
<sequence>MFPGSSKKKKGGASIAFPDVCRVPAPPAPFVPVPFPNIQIASSNFKSASVKIEKFKTNFKKTKGDEAGTAKGVTASIAKMATIFARHAVTVKATGKKASKLMFPNQAAKVFQQAQKQQKTFESQLKKECSKLLKACKDDKDQQKLAKTLISMVGSAARGHPV</sequence>
<gene>
    <name evidence="1" type="ORF">GP644_01590</name>
</gene>
<evidence type="ECO:0000313" key="1">
    <source>
        <dbReference type="EMBL" id="KAE9632496.1"/>
    </source>
</evidence>
<evidence type="ECO:0000313" key="2">
    <source>
        <dbReference type="Proteomes" id="UP000441586"/>
    </source>
</evidence>